<keyword evidence="1" id="KW-0694">RNA-binding</keyword>
<dbReference type="SMART" id="SM00360">
    <property type="entry name" value="RRM"/>
    <property type="match status" value="1"/>
</dbReference>
<gene>
    <name evidence="4" type="ORF">C7379_13514</name>
</gene>
<dbReference type="Pfam" id="PF00076">
    <property type="entry name" value="RRM_1"/>
    <property type="match status" value="1"/>
</dbReference>
<dbReference type="PROSITE" id="PS50102">
    <property type="entry name" value="RRM"/>
    <property type="match status" value="1"/>
</dbReference>
<dbReference type="InterPro" id="IPR012677">
    <property type="entry name" value="Nucleotide-bd_a/b_plait_sf"/>
</dbReference>
<dbReference type="InterPro" id="IPR000504">
    <property type="entry name" value="RRM_dom"/>
</dbReference>
<dbReference type="Gene3D" id="3.30.70.330">
    <property type="match status" value="1"/>
</dbReference>
<evidence type="ECO:0000313" key="4">
    <source>
        <dbReference type="EMBL" id="PVX43993.1"/>
    </source>
</evidence>
<proteinExistence type="predicted"/>
<dbReference type="SUPFAM" id="SSF54928">
    <property type="entry name" value="RNA-binding domain, RBD"/>
    <property type="match status" value="1"/>
</dbReference>
<name>A0A2U0TK62_9BACT</name>
<keyword evidence="5" id="KW-1185">Reference proteome</keyword>
<feature type="domain" description="RRM" evidence="3">
    <location>
        <begin position="1"/>
        <end position="79"/>
    </location>
</feature>
<dbReference type="OrthoDB" id="9798855at2"/>
<evidence type="ECO:0000256" key="2">
    <source>
        <dbReference type="SAM" id="MobiDB-lite"/>
    </source>
</evidence>
<reference evidence="4 5" key="1">
    <citation type="submission" date="2018-05" db="EMBL/GenBank/DDBJ databases">
        <title>Genomic Encyclopedia of Type Strains, Phase IV (KMG-IV): sequencing the most valuable type-strain genomes for metagenomic binning, comparative biology and taxonomic classification.</title>
        <authorList>
            <person name="Goeker M."/>
        </authorList>
    </citation>
    <scope>NUCLEOTIDE SEQUENCE [LARGE SCALE GENOMIC DNA]</scope>
    <source>
        <strain evidence="4 5">DSM 100333</strain>
    </source>
</reference>
<dbReference type="InterPro" id="IPR052462">
    <property type="entry name" value="SLIRP/GR-RBP-like"/>
</dbReference>
<dbReference type="PANTHER" id="PTHR48027">
    <property type="entry name" value="HETEROGENEOUS NUCLEAR RIBONUCLEOPROTEIN 87F-RELATED"/>
    <property type="match status" value="1"/>
</dbReference>
<feature type="compositionally biased region" description="Basic and acidic residues" evidence="2">
    <location>
        <begin position="63"/>
        <end position="87"/>
    </location>
</feature>
<comment type="caution">
    <text evidence="4">The sequence shown here is derived from an EMBL/GenBank/DDBJ whole genome shotgun (WGS) entry which is preliminary data.</text>
</comment>
<dbReference type="GO" id="GO:0003723">
    <property type="term" value="F:RNA binding"/>
    <property type="evidence" value="ECO:0007669"/>
    <property type="project" value="UniProtKB-KW"/>
</dbReference>
<evidence type="ECO:0000313" key="5">
    <source>
        <dbReference type="Proteomes" id="UP000245870"/>
    </source>
</evidence>
<dbReference type="EMBL" id="QENY01000035">
    <property type="protein sequence ID" value="PVX43993.1"/>
    <property type="molecule type" value="Genomic_DNA"/>
</dbReference>
<sequence>MNIFVSNINFRTQQESLEELFSNYGEVESAHIITDRETGRSRGFGFVEMPNDDEANAAIEALNGKEFEEKELNVSQARPREERRPRANFDGQRSYGRDTRGGYGRDNRRSYDEDRGGYGHGARGGYDDNDGYGRDDRY</sequence>
<dbReference type="RefSeq" id="WP_116617505.1">
    <property type="nucleotide sequence ID" value="NZ_QENY01000035.1"/>
</dbReference>
<feature type="region of interest" description="Disordered" evidence="2">
    <location>
        <begin position="62"/>
        <end position="138"/>
    </location>
</feature>
<evidence type="ECO:0000256" key="1">
    <source>
        <dbReference type="ARBA" id="ARBA00022884"/>
    </source>
</evidence>
<dbReference type="AlphaFoldDB" id="A0A2U0TK62"/>
<accession>A0A2U0TK62</accession>
<feature type="compositionally biased region" description="Basic and acidic residues" evidence="2">
    <location>
        <begin position="95"/>
        <end position="117"/>
    </location>
</feature>
<organism evidence="4 5">
    <name type="scientific">Hallella colorans</name>
    <dbReference type="NCBI Taxonomy" id="1703337"/>
    <lineage>
        <taxon>Bacteria</taxon>
        <taxon>Pseudomonadati</taxon>
        <taxon>Bacteroidota</taxon>
        <taxon>Bacteroidia</taxon>
        <taxon>Bacteroidales</taxon>
        <taxon>Prevotellaceae</taxon>
        <taxon>Hallella</taxon>
    </lineage>
</organism>
<dbReference type="Proteomes" id="UP000245870">
    <property type="component" value="Unassembled WGS sequence"/>
</dbReference>
<evidence type="ECO:0000259" key="3">
    <source>
        <dbReference type="PROSITE" id="PS50102"/>
    </source>
</evidence>
<protein>
    <submittedName>
        <fullName evidence="4">RNA recognition motif-containing protein</fullName>
    </submittedName>
</protein>
<dbReference type="InterPro" id="IPR035979">
    <property type="entry name" value="RBD_domain_sf"/>
</dbReference>